<evidence type="ECO:0000313" key="1">
    <source>
        <dbReference type="EMBL" id="SUA72720.1"/>
    </source>
</evidence>
<protein>
    <submittedName>
        <fullName evidence="1">Uncharacterized protein</fullName>
    </submittedName>
</protein>
<gene>
    <name evidence="1" type="ORF">NCTC1934_00149</name>
</gene>
<dbReference type="RefSeq" id="WP_039809530.1">
    <property type="nucleotide sequence ID" value="NZ_JADLRH010000002.1"/>
</dbReference>
<name>A0A378Y852_9NOCA</name>
<dbReference type="EMBL" id="UGRY01000002">
    <property type="protein sequence ID" value="SUA72720.1"/>
    <property type="molecule type" value="Genomic_DNA"/>
</dbReference>
<dbReference type="Proteomes" id="UP000255467">
    <property type="component" value="Unassembled WGS sequence"/>
</dbReference>
<proteinExistence type="predicted"/>
<reference evidence="1 2" key="1">
    <citation type="submission" date="2018-06" db="EMBL/GenBank/DDBJ databases">
        <authorList>
            <consortium name="Pathogen Informatics"/>
            <person name="Doyle S."/>
        </authorList>
    </citation>
    <scope>NUCLEOTIDE SEQUENCE [LARGE SCALE GENOMIC DNA]</scope>
    <source>
        <strain evidence="1 2">NCTC1934</strain>
    </source>
</reference>
<accession>A0A378Y852</accession>
<evidence type="ECO:0000313" key="2">
    <source>
        <dbReference type="Proteomes" id="UP000255467"/>
    </source>
</evidence>
<keyword evidence="2" id="KW-1185">Reference proteome</keyword>
<dbReference type="STRING" id="1406858.GCA_000710895_01794"/>
<sequence length="69" mass="7638">MEYFAPRSLELVDCTVELENLTRLDLSNVLALHRDCDPGICSLHSRAASLLGIAHGPAPARRHPRLPNH</sequence>
<dbReference type="AlphaFoldDB" id="A0A378Y852"/>
<organism evidence="1 2">
    <name type="scientific">Nocardia otitidiscaviarum</name>
    <dbReference type="NCBI Taxonomy" id="1823"/>
    <lineage>
        <taxon>Bacteria</taxon>
        <taxon>Bacillati</taxon>
        <taxon>Actinomycetota</taxon>
        <taxon>Actinomycetes</taxon>
        <taxon>Mycobacteriales</taxon>
        <taxon>Nocardiaceae</taxon>
        <taxon>Nocardia</taxon>
    </lineage>
</organism>